<gene>
    <name evidence="1" type="ORF">SPARVUS_LOCUS11701652</name>
</gene>
<name>A0ABN9FDG7_9NEOB</name>
<protein>
    <submittedName>
        <fullName evidence="1">Uncharacterized protein</fullName>
    </submittedName>
</protein>
<dbReference type="Proteomes" id="UP001162483">
    <property type="component" value="Unassembled WGS sequence"/>
</dbReference>
<proteinExistence type="predicted"/>
<reference evidence="1" key="1">
    <citation type="submission" date="2023-05" db="EMBL/GenBank/DDBJ databases">
        <authorList>
            <person name="Stuckert A."/>
        </authorList>
    </citation>
    <scope>NUCLEOTIDE SEQUENCE</scope>
</reference>
<dbReference type="EMBL" id="CATNWA010016648">
    <property type="protein sequence ID" value="CAI9594291.1"/>
    <property type="molecule type" value="Genomic_DNA"/>
</dbReference>
<keyword evidence="2" id="KW-1185">Reference proteome</keyword>
<sequence length="118" mass="12516">DPSGEVLPVRNAFTTGGGTHLPCGLQYQGWPAGALSNQKLTPAISHHLRLIAGGVFKEWPDLQSVPWCIAPVPGILCCCSSAYLLLPTSALLLTISCLTLACQTILLPDPLYRAALSY</sequence>
<evidence type="ECO:0000313" key="2">
    <source>
        <dbReference type="Proteomes" id="UP001162483"/>
    </source>
</evidence>
<organism evidence="1 2">
    <name type="scientific">Staurois parvus</name>
    <dbReference type="NCBI Taxonomy" id="386267"/>
    <lineage>
        <taxon>Eukaryota</taxon>
        <taxon>Metazoa</taxon>
        <taxon>Chordata</taxon>
        <taxon>Craniata</taxon>
        <taxon>Vertebrata</taxon>
        <taxon>Euteleostomi</taxon>
        <taxon>Amphibia</taxon>
        <taxon>Batrachia</taxon>
        <taxon>Anura</taxon>
        <taxon>Neobatrachia</taxon>
        <taxon>Ranoidea</taxon>
        <taxon>Ranidae</taxon>
        <taxon>Staurois</taxon>
    </lineage>
</organism>
<feature type="non-terminal residue" evidence="1">
    <location>
        <position position="1"/>
    </location>
</feature>
<accession>A0ABN9FDG7</accession>
<evidence type="ECO:0000313" key="1">
    <source>
        <dbReference type="EMBL" id="CAI9594291.1"/>
    </source>
</evidence>
<comment type="caution">
    <text evidence="1">The sequence shown here is derived from an EMBL/GenBank/DDBJ whole genome shotgun (WGS) entry which is preliminary data.</text>
</comment>